<evidence type="ECO:0000313" key="1">
    <source>
        <dbReference type="EMBL" id="GGM27918.1"/>
    </source>
</evidence>
<comment type="caution">
    <text evidence="1">The sequence shown here is derived from an EMBL/GenBank/DDBJ whole genome shotgun (WGS) entry which is preliminary data.</text>
</comment>
<protein>
    <submittedName>
        <fullName evidence="1">Uncharacterized protein</fullName>
    </submittedName>
</protein>
<dbReference type="EMBL" id="BMNB01000003">
    <property type="protein sequence ID" value="GGM27918.1"/>
    <property type="molecule type" value="Genomic_DNA"/>
</dbReference>
<sequence>MATASDADEFSYLVPGWYWDKQRDTAIRNARAAARRKRKQARGEPQVHVVLVWPQDDAGTVAAAG</sequence>
<proteinExistence type="predicted"/>
<dbReference type="AlphaFoldDB" id="A0A917WTI5"/>
<keyword evidence="2" id="KW-1185">Reference proteome</keyword>
<reference evidence="1" key="2">
    <citation type="submission" date="2020-09" db="EMBL/GenBank/DDBJ databases">
        <authorList>
            <person name="Sun Q."/>
            <person name="Zhou Y."/>
        </authorList>
    </citation>
    <scope>NUCLEOTIDE SEQUENCE</scope>
    <source>
        <strain evidence="1">CGMCC 4.7312</strain>
    </source>
</reference>
<reference evidence="1" key="1">
    <citation type="journal article" date="2014" name="Int. J. Syst. Evol. Microbiol.">
        <title>Complete genome sequence of Corynebacterium casei LMG S-19264T (=DSM 44701T), isolated from a smear-ripened cheese.</title>
        <authorList>
            <consortium name="US DOE Joint Genome Institute (JGI-PGF)"/>
            <person name="Walter F."/>
            <person name="Albersmeier A."/>
            <person name="Kalinowski J."/>
            <person name="Ruckert C."/>
        </authorList>
    </citation>
    <scope>NUCLEOTIDE SEQUENCE</scope>
    <source>
        <strain evidence="1">CGMCC 4.7312</strain>
    </source>
</reference>
<dbReference type="RefSeq" id="WP_189041133.1">
    <property type="nucleotide sequence ID" value="NZ_BMNB01000003.1"/>
</dbReference>
<gene>
    <name evidence="1" type="ORF">GCM10011608_10930</name>
</gene>
<dbReference type="Proteomes" id="UP000608890">
    <property type="component" value="Unassembled WGS sequence"/>
</dbReference>
<name>A0A917WTI5_9ACTN</name>
<evidence type="ECO:0000313" key="2">
    <source>
        <dbReference type="Proteomes" id="UP000608890"/>
    </source>
</evidence>
<organism evidence="1 2">
    <name type="scientific">Micromonospora sonchi</name>
    <dbReference type="NCBI Taxonomy" id="1763543"/>
    <lineage>
        <taxon>Bacteria</taxon>
        <taxon>Bacillati</taxon>
        <taxon>Actinomycetota</taxon>
        <taxon>Actinomycetes</taxon>
        <taxon>Micromonosporales</taxon>
        <taxon>Micromonosporaceae</taxon>
        <taxon>Micromonospora</taxon>
    </lineage>
</organism>
<accession>A0A917WTI5</accession>